<evidence type="ECO:0000313" key="2">
    <source>
        <dbReference type="EMBL" id="MEK8129389.1"/>
    </source>
</evidence>
<keyword evidence="1" id="KW-0812">Transmembrane</keyword>
<feature type="transmembrane region" description="Helical" evidence="1">
    <location>
        <begin position="202"/>
        <end position="230"/>
    </location>
</feature>
<feature type="transmembrane region" description="Helical" evidence="1">
    <location>
        <begin position="353"/>
        <end position="373"/>
    </location>
</feature>
<feature type="transmembrane region" description="Helical" evidence="1">
    <location>
        <begin position="236"/>
        <end position="254"/>
    </location>
</feature>
<feature type="transmembrane region" description="Helical" evidence="1">
    <location>
        <begin position="127"/>
        <end position="153"/>
    </location>
</feature>
<organism evidence="2 3">
    <name type="scientific">Paenibacillus filicis</name>
    <dbReference type="NCBI Taxonomy" id="669464"/>
    <lineage>
        <taxon>Bacteria</taxon>
        <taxon>Bacillati</taxon>
        <taxon>Bacillota</taxon>
        <taxon>Bacilli</taxon>
        <taxon>Bacillales</taxon>
        <taxon>Paenibacillaceae</taxon>
        <taxon>Paenibacillus</taxon>
    </lineage>
</organism>
<comment type="caution">
    <text evidence="2">The sequence shown here is derived from an EMBL/GenBank/DDBJ whole genome shotgun (WGS) entry which is preliminary data.</text>
</comment>
<evidence type="ECO:0000313" key="3">
    <source>
        <dbReference type="Proteomes" id="UP001469365"/>
    </source>
</evidence>
<keyword evidence="1" id="KW-0472">Membrane</keyword>
<feature type="transmembrane region" description="Helical" evidence="1">
    <location>
        <begin position="7"/>
        <end position="27"/>
    </location>
</feature>
<protein>
    <submittedName>
        <fullName evidence="2">MFS transporter</fullName>
    </submittedName>
</protein>
<gene>
    <name evidence="2" type="ORF">WMW72_15895</name>
</gene>
<feature type="transmembrane region" description="Helical" evidence="1">
    <location>
        <begin position="266"/>
        <end position="283"/>
    </location>
</feature>
<accession>A0ABU9DKT7</accession>
<feature type="transmembrane region" description="Helical" evidence="1">
    <location>
        <begin position="33"/>
        <end position="53"/>
    </location>
</feature>
<dbReference type="EMBL" id="JBBPCC010000009">
    <property type="protein sequence ID" value="MEK8129389.1"/>
    <property type="molecule type" value="Genomic_DNA"/>
</dbReference>
<feature type="transmembrane region" description="Helical" evidence="1">
    <location>
        <begin position="159"/>
        <end position="181"/>
    </location>
</feature>
<proteinExistence type="predicted"/>
<dbReference type="InterPro" id="IPR036259">
    <property type="entry name" value="MFS_trans_sf"/>
</dbReference>
<feature type="transmembrane region" description="Helical" evidence="1">
    <location>
        <begin position="90"/>
        <end position="107"/>
    </location>
</feature>
<name>A0ABU9DKT7_9BACL</name>
<feature type="transmembrane region" description="Helical" evidence="1">
    <location>
        <begin position="327"/>
        <end position="347"/>
    </location>
</feature>
<sequence>MRKMLMMNASATVIFNYIGIFVNLYIWEQGHRIFDVAWFNLIMFLAWGFAFATSSRLLSRYTTRLMIQTTAICGGLTFLLLTTLTLDNRLLWIAILAMPVGCMWGTYASTQNITLTLIGKGRDFEQYFATSSIVGQVISIINPVVSALVIQWVGYNGSFMLMFVFVTILMVVSFFIPKVTLSGQSETVFLGMGFRQVFSYSALRWMIPSCLAAGIVLQFHNLFTLIFTFSVSGDKLVIALLNVLYTVSTMLAMVFYRKLRIPERRWLIIGVVAMSAGFLFPLLQVSVFLVLSNIMMTIGMFYFGTVWNTEHFRRISQHSAIEQARILIWREWLLIVSRVVILIWILGIENFQGVPFVLLLVISIAGALAIPIFSKKAKQAEEAASVIKVQPADV</sequence>
<reference evidence="2 3" key="1">
    <citation type="submission" date="2024-04" db="EMBL/GenBank/DDBJ databases">
        <title>draft genome sequnece of Paenibacillus filicis.</title>
        <authorList>
            <person name="Kim D.-U."/>
        </authorList>
    </citation>
    <scope>NUCLEOTIDE SEQUENCE [LARGE SCALE GENOMIC DNA]</scope>
    <source>
        <strain evidence="2 3">KACC14197</strain>
    </source>
</reference>
<dbReference type="Gene3D" id="1.20.1250.20">
    <property type="entry name" value="MFS general substrate transporter like domains"/>
    <property type="match status" value="1"/>
</dbReference>
<dbReference type="SUPFAM" id="SSF103473">
    <property type="entry name" value="MFS general substrate transporter"/>
    <property type="match status" value="1"/>
</dbReference>
<evidence type="ECO:0000256" key="1">
    <source>
        <dbReference type="SAM" id="Phobius"/>
    </source>
</evidence>
<keyword evidence="1" id="KW-1133">Transmembrane helix</keyword>
<dbReference type="Proteomes" id="UP001469365">
    <property type="component" value="Unassembled WGS sequence"/>
</dbReference>
<feature type="transmembrane region" description="Helical" evidence="1">
    <location>
        <begin position="289"/>
        <end position="307"/>
    </location>
</feature>
<keyword evidence="3" id="KW-1185">Reference proteome</keyword>
<feature type="transmembrane region" description="Helical" evidence="1">
    <location>
        <begin position="65"/>
        <end position="84"/>
    </location>
</feature>